<feature type="non-terminal residue" evidence="1">
    <location>
        <position position="1"/>
    </location>
</feature>
<gene>
    <name evidence="1" type="ORF">S01H4_49527</name>
</gene>
<protein>
    <submittedName>
        <fullName evidence="1">Uncharacterized protein</fullName>
    </submittedName>
</protein>
<organism evidence="1">
    <name type="scientific">marine sediment metagenome</name>
    <dbReference type="NCBI Taxonomy" id="412755"/>
    <lineage>
        <taxon>unclassified sequences</taxon>
        <taxon>metagenomes</taxon>
        <taxon>ecological metagenomes</taxon>
    </lineage>
</organism>
<dbReference type="AlphaFoldDB" id="X1BYU6"/>
<sequence>GVNAGPCGMGGHRAQRSVSCSPGCLSFFACGIRCPVVGVAVASTVAGGVAGGALSCCVAGVSVVAGAVTVVAAGTGTNSGSAAVSGTPGTASLSAGIAVAGGGVMPVHSERPFDSVWHCHEPAACNVVYVADSRANIASRAGKQILMSVKTGGRTGYVAISDV</sequence>
<proteinExistence type="predicted"/>
<comment type="caution">
    <text evidence="1">The sequence shown here is derived from an EMBL/GenBank/DDBJ whole genome shotgun (WGS) entry which is preliminary data.</text>
</comment>
<dbReference type="EMBL" id="BART01028022">
    <property type="protein sequence ID" value="GAH00172.1"/>
    <property type="molecule type" value="Genomic_DNA"/>
</dbReference>
<evidence type="ECO:0000313" key="1">
    <source>
        <dbReference type="EMBL" id="GAH00172.1"/>
    </source>
</evidence>
<accession>X1BYU6</accession>
<reference evidence="1" key="1">
    <citation type="journal article" date="2014" name="Front. Microbiol.">
        <title>High frequency of phylogenetically diverse reductive dehalogenase-homologous genes in deep subseafloor sedimentary metagenomes.</title>
        <authorList>
            <person name="Kawai M."/>
            <person name="Futagami T."/>
            <person name="Toyoda A."/>
            <person name="Takaki Y."/>
            <person name="Nishi S."/>
            <person name="Hori S."/>
            <person name="Arai W."/>
            <person name="Tsubouchi T."/>
            <person name="Morono Y."/>
            <person name="Uchiyama I."/>
            <person name="Ito T."/>
            <person name="Fujiyama A."/>
            <person name="Inagaki F."/>
            <person name="Takami H."/>
        </authorList>
    </citation>
    <scope>NUCLEOTIDE SEQUENCE</scope>
    <source>
        <strain evidence="1">Expedition CK06-06</strain>
    </source>
</reference>
<name>X1BYU6_9ZZZZ</name>